<reference evidence="1" key="1">
    <citation type="submission" date="2023-03" db="EMBL/GenBank/DDBJ databases">
        <title>Massive genome expansion in bonnet fungi (Mycena s.s.) driven by repeated elements and novel gene families across ecological guilds.</title>
        <authorList>
            <consortium name="Lawrence Berkeley National Laboratory"/>
            <person name="Harder C.B."/>
            <person name="Miyauchi S."/>
            <person name="Viragh M."/>
            <person name="Kuo A."/>
            <person name="Thoen E."/>
            <person name="Andreopoulos B."/>
            <person name="Lu D."/>
            <person name="Skrede I."/>
            <person name="Drula E."/>
            <person name="Henrissat B."/>
            <person name="Morin E."/>
            <person name="Kohler A."/>
            <person name="Barry K."/>
            <person name="LaButti K."/>
            <person name="Morin E."/>
            <person name="Salamov A."/>
            <person name="Lipzen A."/>
            <person name="Mereny Z."/>
            <person name="Hegedus B."/>
            <person name="Baldrian P."/>
            <person name="Stursova M."/>
            <person name="Weitz H."/>
            <person name="Taylor A."/>
            <person name="Grigoriev I.V."/>
            <person name="Nagy L.G."/>
            <person name="Martin F."/>
            <person name="Kauserud H."/>
        </authorList>
    </citation>
    <scope>NUCLEOTIDE SEQUENCE</scope>
    <source>
        <strain evidence="1">CBHHK188m</strain>
    </source>
</reference>
<evidence type="ECO:0000313" key="2">
    <source>
        <dbReference type="Proteomes" id="UP001215280"/>
    </source>
</evidence>
<dbReference type="PANTHER" id="PTHR46579">
    <property type="entry name" value="F5/8 TYPE C DOMAIN-CONTAINING PROTEIN-RELATED"/>
    <property type="match status" value="1"/>
</dbReference>
<dbReference type="PANTHER" id="PTHR46579:SF1">
    <property type="entry name" value="F5_8 TYPE C DOMAIN-CONTAINING PROTEIN"/>
    <property type="match status" value="1"/>
</dbReference>
<keyword evidence="2" id="KW-1185">Reference proteome</keyword>
<proteinExistence type="predicted"/>
<protein>
    <submittedName>
        <fullName evidence="1">Uncharacterized protein</fullName>
    </submittedName>
</protein>
<comment type="caution">
    <text evidence="1">The sequence shown here is derived from an EMBL/GenBank/DDBJ whole genome shotgun (WGS) entry which is preliminary data.</text>
</comment>
<sequence>MVAADGPARLKFSGFVSSNSEENMCTTCKKPFSSLVDADCYDPETFCYRDEHRQLRYKYVAATTSDPEYADEIAAKKGVRAAPVDQIPGWRPALSSPSEIMHMLYLRLASGIHKDILLGGGMFNSGHDMEETPLKRFDDFLESLWWPADVGRVRSRLGTGGGKVKADEWRNAMLVYPVALFQAWRVGDIIPDGDAPLPKKRSKVKAAQEHTADDATRARTFLSEAFSSWARMNCLLTPNFHFATHVDLFLWAFGPAYAWWVFPFERHLGRLGRFKTNGHSGGELEATMMRSWWKSIYCQDLVKFPFSPSSAISPI</sequence>
<evidence type="ECO:0000313" key="1">
    <source>
        <dbReference type="EMBL" id="KAJ7728159.1"/>
    </source>
</evidence>
<name>A0AAD7HTQ5_9AGAR</name>
<dbReference type="AlphaFoldDB" id="A0AAD7HTQ5"/>
<gene>
    <name evidence="1" type="ORF">DFH07DRAFT_757370</name>
</gene>
<accession>A0AAD7HTQ5</accession>
<dbReference type="EMBL" id="JARJLG010000207">
    <property type="protein sequence ID" value="KAJ7728159.1"/>
    <property type="molecule type" value="Genomic_DNA"/>
</dbReference>
<organism evidence="1 2">
    <name type="scientific">Mycena maculata</name>
    <dbReference type="NCBI Taxonomy" id="230809"/>
    <lineage>
        <taxon>Eukaryota</taxon>
        <taxon>Fungi</taxon>
        <taxon>Dikarya</taxon>
        <taxon>Basidiomycota</taxon>
        <taxon>Agaricomycotina</taxon>
        <taxon>Agaricomycetes</taxon>
        <taxon>Agaricomycetidae</taxon>
        <taxon>Agaricales</taxon>
        <taxon>Marasmiineae</taxon>
        <taxon>Mycenaceae</taxon>
        <taxon>Mycena</taxon>
    </lineage>
</organism>
<dbReference type="Proteomes" id="UP001215280">
    <property type="component" value="Unassembled WGS sequence"/>
</dbReference>